<feature type="region of interest" description="Disordered" evidence="2">
    <location>
        <begin position="186"/>
        <end position="241"/>
    </location>
</feature>
<dbReference type="PANTHER" id="PTHR45725:SF1">
    <property type="entry name" value="DISHEVELLED ASSOCIATED ACTIVATOR OF MORPHOGENESIS, ISOFORM D"/>
    <property type="match status" value="1"/>
</dbReference>
<dbReference type="AlphaFoldDB" id="A0A1C7N0U6"/>
<dbReference type="InterPro" id="IPR051425">
    <property type="entry name" value="Formin_Homology"/>
</dbReference>
<organism evidence="4 5">
    <name type="scientific">Choanephora cucurbitarum</name>
    <dbReference type="NCBI Taxonomy" id="101091"/>
    <lineage>
        <taxon>Eukaryota</taxon>
        <taxon>Fungi</taxon>
        <taxon>Fungi incertae sedis</taxon>
        <taxon>Mucoromycota</taxon>
        <taxon>Mucoromycotina</taxon>
        <taxon>Mucoromycetes</taxon>
        <taxon>Mucorales</taxon>
        <taxon>Mucorineae</taxon>
        <taxon>Choanephoraceae</taxon>
        <taxon>Choanephoroideae</taxon>
        <taxon>Choanephora</taxon>
    </lineage>
</organism>
<feature type="non-terminal residue" evidence="4">
    <location>
        <position position="1"/>
    </location>
</feature>
<dbReference type="Pfam" id="PF02181">
    <property type="entry name" value="FH2"/>
    <property type="match status" value="1"/>
</dbReference>
<dbReference type="PANTHER" id="PTHR45725">
    <property type="entry name" value="FORMIN HOMOLOGY 2 FAMILY MEMBER"/>
    <property type="match status" value="1"/>
</dbReference>
<accession>A0A1C7N0U6</accession>
<dbReference type="SUPFAM" id="SSF101447">
    <property type="entry name" value="Formin homology 2 domain (FH2 domain)"/>
    <property type="match status" value="1"/>
</dbReference>
<feature type="compositionally biased region" description="Polar residues" evidence="2">
    <location>
        <begin position="230"/>
        <end position="241"/>
    </location>
</feature>
<feature type="compositionally biased region" description="Polar residues" evidence="2">
    <location>
        <begin position="208"/>
        <end position="219"/>
    </location>
</feature>
<dbReference type="EMBL" id="LUGH01000809">
    <property type="protein sequence ID" value="OBZ82693.1"/>
    <property type="molecule type" value="Genomic_DNA"/>
</dbReference>
<evidence type="ECO:0000313" key="4">
    <source>
        <dbReference type="EMBL" id="OBZ82693.1"/>
    </source>
</evidence>
<dbReference type="InterPro" id="IPR015425">
    <property type="entry name" value="FH2_Formin"/>
</dbReference>
<dbReference type="Gene3D" id="1.20.58.2220">
    <property type="entry name" value="Formin, FH2 domain"/>
    <property type="match status" value="1"/>
</dbReference>
<dbReference type="STRING" id="101091.A0A1C7N0U6"/>
<dbReference type="InParanoid" id="A0A1C7N0U6"/>
<protein>
    <submittedName>
        <fullName evidence="4">Delphilin</fullName>
    </submittedName>
</protein>
<dbReference type="Proteomes" id="UP000093000">
    <property type="component" value="Unassembled WGS sequence"/>
</dbReference>
<name>A0A1C7N0U6_9FUNG</name>
<dbReference type="SMART" id="SM00498">
    <property type="entry name" value="FH2"/>
    <property type="match status" value="1"/>
</dbReference>
<feature type="region of interest" description="Disordered" evidence="2">
    <location>
        <begin position="273"/>
        <end position="314"/>
    </location>
</feature>
<feature type="compositionally biased region" description="Low complexity" evidence="2">
    <location>
        <begin position="275"/>
        <end position="289"/>
    </location>
</feature>
<comment type="caution">
    <text evidence="4">The sequence shown here is derived from an EMBL/GenBank/DDBJ whole genome shotgun (WGS) entry which is preliminary data.</text>
</comment>
<evidence type="ECO:0000256" key="1">
    <source>
        <dbReference type="SAM" id="Coils"/>
    </source>
</evidence>
<feature type="non-terminal residue" evidence="4">
    <location>
        <position position="828"/>
    </location>
</feature>
<feature type="domain" description="FH2" evidence="3">
    <location>
        <begin position="327"/>
        <end position="742"/>
    </location>
</feature>
<sequence length="828" mass="93635">GVTGSFSNTYGLTVKDLIAKFAEEDELEATLQELDEARAIATNALEREAALRIQIDLKADGLVGKYRIKAETLERSLHVANQTNAVLQQKLRDIESDHKQTLELMEAQIKRLYNTVCYLVSKIDEMPETVGVVQSNGCVFVLKLKFGKSTSVDLIHERRKSKPLPIPKKKLSTEQKASIVAESLIEERATSSHTPPASPTDIHKIPNLITNTSMPSITEITPPHTPPNKTPENSVASRNSKPPVSLIELELTHPSQSSSSKSVASLFSNFNTQESDSLSSSVSTSAASLEFPEANKSTPPPPPPPPPPPILASGVIPSTLATASTSGQTAHQSKKKLKFVEWEKINHFRLKETIWQHLEDEDEEHADKEYLSRTEPDADLLFDSQSIITKLSQANVFNCIENTFAQKPSADLTRRQKKKSNMVELLDHRKAYSISIFLASMPKEFEVQKLASYILSLSPMIMQEHVLVNLIKFAPDQDEAEKIEKYAASSDMSKLSLPDQLSFYMLSIPQFKARIQCLMFKVTFWDRIDHLEKNMEYLLSASTSLQQAKKFKKLLQMILTLGNFMNGNTSRGGALGIRIASINKIIDTKGSSSTTLMHILVQTVENSFPEIIGFLEELCYCQEASQGLKIIKLNSETTCIYQELKHFDVLLDTDELTQSLKEFQQEVQPKVDQLKMLHNQAESSFKKAVTFYGEKPEELTPNEFFKIFQTFVSNWQKCSNELLALKQNRERLDAQKRNEAERRNLMKHNTLTTQHDLIMENLFAKLMMSRREYKTKEKLQIMREQPAITLNQLDATEILQSMKSDISLLNLDWCFQNIPKIPIWLDAN</sequence>
<evidence type="ECO:0000313" key="5">
    <source>
        <dbReference type="Proteomes" id="UP000093000"/>
    </source>
</evidence>
<dbReference type="Gene3D" id="6.10.30.50">
    <property type="match status" value="1"/>
</dbReference>
<feature type="coiled-coil region" evidence="1">
    <location>
        <begin position="24"/>
        <end position="97"/>
    </location>
</feature>
<keyword evidence="5" id="KW-1185">Reference proteome</keyword>
<proteinExistence type="predicted"/>
<keyword evidence="1" id="KW-0175">Coiled coil</keyword>
<dbReference type="InterPro" id="IPR042201">
    <property type="entry name" value="FH2_Formin_sf"/>
</dbReference>
<reference evidence="4 5" key="1">
    <citation type="submission" date="2016-03" db="EMBL/GenBank/DDBJ databases">
        <title>Choanephora cucurbitarum.</title>
        <authorList>
            <person name="Min B."/>
            <person name="Park H."/>
            <person name="Park J.-H."/>
            <person name="Shin H.-D."/>
            <person name="Choi I.-G."/>
        </authorList>
    </citation>
    <scope>NUCLEOTIDE SEQUENCE [LARGE SCALE GENOMIC DNA]</scope>
    <source>
        <strain evidence="4 5">KUS-F28377</strain>
    </source>
</reference>
<feature type="compositionally biased region" description="Pro residues" evidence="2">
    <location>
        <begin position="298"/>
        <end position="310"/>
    </location>
</feature>
<evidence type="ECO:0000259" key="3">
    <source>
        <dbReference type="PROSITE" id="PS51444"/>
    </source>
</evidence>
<dbReference type="PROSITE" id="PS51444">
    <property type="entry name" value="FH2"/>
    <property type="match status" value="1"/>
</dbReference>
<dbReference type="OrthoDB" id="1104827at2759"/>
<evidence type="ECO:0000256" key="2">
    <source>
        <dbReference type="SAM" id="MobiDB-lite"/>
    </source>
</evidence>
<gene>
    <name evidence="4" type="primary">Grid2ip</name>
    <name evidence="4" type="ORF">A0J61_09258</name>
</gene>